<evidence type="ECO:0000256" key="2">
    <source>
        <dbReference type="ARBA" id="ARBA00022908"/>
    </source>
</evidence>
<dbReference type="GO" id="GO:0000150">
    <property type="term" value="F:DNA strand exchange activity"/>
    <property type="evidence" value="ECO:0007669"/>
    <property type="project" value="UniProtKB-KW"/>
</dbReference>
<dbReference type="PANTHER" id="PTHR30461:SF2">
    <property type="entry name" value="SERINE RECOMBINASE PINE-RELATED"/>
    <property type="match status" value="1"/>
</dbReference>
<sequence length="207" mass="22608">MAKGGNDGGIGGAAGRKIGYARVSTAEQNTRLQRDALKAAGCTRLFIDADASGASRARPALAKAFRYMRAGDTLIVWKLDRLARSLHDLLDIADELRERRISFESLTEKLDTSTAHGEFAFHMIAAVAHMERRLIAERTVAGLAAAKRRGVRLGRRPKLDEKAVREAYRLAGADLQHLEDVAALYAVSGITLLRAFQRYGLAVKPLP</sequence>
<keyword evidence="2" id="KW-0229">DNA integration</keyword>
<name>K2J0X0_9PROT</name>
<comment type="similarity">
    <text evidence="1">Belongs to the site-specific recombinase resolvase family.</text>
</comment>
<evidence type="ECO:0000259" key="8">
    <source>
        <dbReference type="PROSITE" id="PS51736"/>
    </source>
</evidence>
<evidence type="ECO:0000256" key="5">
    <source>
        <dbReference type="ARBA" id="ARBA00023172"/>
    </source>
</evidence>
<organism evidence="9 10">
    <name type="scientific">Oceanibaculum indicum P24</name>
    <dbReference type="NCBI Taxonomy" id="1207063"/>
    <lineage>
        <taxon>Bacteria</taxon>
        <taxon>Pseudomonadati</taxon>
        <taxon>Pseudomonadota</taxon>
        <taxon>Alphaproteobacteria</taxon>
        <taxon>Rhodospirillales</taxon>
        <taxon>Oceanibaculaceae</taxon>
        <taxon>Oceanibaculum</taxon>
    </lineage>
</organism>
<dbReference type="InterPro" id="IPR006119">
    <property type="entry name" value="Resolv_N"/>
</dbReference>
<comment type="caution">
    <text evidence="9">The sequence shown here is derived from an EMBL/GenBank/DDBJ whole genome shotgun (WGS) entry which is preliminary data.</text>
</comment>
<dbReference type="SUPFAM" id="SSF53041">
    <property type="entry name" value="Resolvase-like"/>
    <property type="match status" value="1"/>
</dbReference>
<dbReference type="PROSITE" id="PS00398">
    <property type="entry name" value="RECOMBINASES_2"/>
    <property type="match status" value="1"/>
</dbReference>
<keyword evidence="10" id="KW-1185">Reference proteome</keyword>
<dbReference type="PATRIC" id="fig|1207063.3.peg.3541"/>
<protein>
    <submittedName>
        <fullName evidence="9">Resolvase domain-containing protein</fullName>
    </submittedName>
</protein>
<dbReference type="PANTHER" id="PTHR30461">
    <property type="entry name" value="DNA-INVERTASE FROM LAMBDOID PROPHAGE"/>
    <property type="match status" value="1"/>
</dbReference>
<dbReference type="Gene3D" id="3.40.50.1390">
    <property type="entry name" value="Resolvase, N-terminal catalytic domain"/>
    <property type="match status" value="1"/>
</dbReference>
<dbReference type="SMART" id="SM00857">
    <property type="entry name" value="Resolvase"/>
    <property type="match status" value="1"/>
</dbReference>
<evidence type="ECO:0000256" key="6">
    <source>
        <dbReference type="PIRSR" id="PIRSR606118-50"/>
    </source>
</evidence>
<dbReference type="AlphaFoldDB" id="K2J0X0"/>
<feature type="active site" description="O-(5'-phospho-DNA)-serine intermediate" evidence="6 7">
    <location>
        <position position="24"/>
    </location>
</feature>
<dbReference type="GO" id="GO:0015074">
    <property type="term" value="P:DNA integration"/>
    <property type="evidence" value="ECO:0007669"/>
    <property type="project" value="UniProtKB-KW"/>
</dbReference>
<dbReference type="PROSITE" id="PS51736">
    <property type="entry name" value="RECOMBINASES_3"/>
    <property type="match status" value="1"/>
</dbReference>
<dbReference type="EMBL" id="AMRL01000036">
    <property type="protein sequence ID" value="EKE68472.1"/>
    <property type="molecule type" value="Genomic_DNA"/>
</dbReference>
<dbReference type="FunFam" id="3.40.50.1390:FF:000001">
    <property type="entry name" value="DNA recombinase"/>
    <property type="match status" value="1"/>
</dbReference>
<keyword evidence="5" id="KW-0233">DNA recombination</keyword>
<dbReference type="STRING" id="1207063.P24_17618"/>
<dbReference type="Pfam" id="PF00239">
    <property type="entry name" value="Resolvase"/>
    <property type="match status" value="1"/>
</dbReference>
<accession>K2J0X0</accession>
<reference evidence="9 10" key="1">
    <citation type="journal article" date="2012" name="J. Bacteriol.">
        <title>Genome Sequence of Oceanibaculum indicum Type Strain P24.</title>
        <authorList>
            <person name="Lai Q."/>
            <person name="Shao Z."/>
        </authorList>
    </citation>
    <scope>NUCLEOTIDE SEQUENCE [LARGE SCALE GENOMIC DNA]</scope>
    <source>
        <strain evidence="9 10">P24</strain>
    </source>
</reference>
<keyword evidence="3" id="KW-0230">DNA invertase</keyword>
<dbReference type="InterPro" id="IPR036162">
    <property type="entry name" value="Resolvase-like_N_sf"/>
</dbReference>
<evidence type="ECO:0000256" key="3">
    <source>
        <dbReference type="ARBA" id="ARBA00023100"/>
    </source>
</evidence>
<evidence type="ECO:0000256" key="1">
    <source>
        <dbReference type="ARBA" id="ARBA00009913"/>
    </source>
</evidence>
<evidence type="ECO:0000256" key="4">
    <source>
        <dbReference type="ARBA" id="ARBA00023125"/>
    </source>
</evidence>
<evidence type="ECO:0000256" key="7">
    <source>
        <dbReference type="PROSITE-ProRule" id="PRU10137"/>
    </source>
</evidence>
<evidence type="ECO:0000313" key="9">
    <source>
        <dbReference type="EMBL" id="EKE68472.1"/>
    </source>
</evidence>
<dbReference type="GO" id="GO:0003677">
    <property type="term" value="F:DNA binding"/>
    <property type="evidence" value="ECO:0007669"/>
    <property type="project" value="UniProtKB-KW"/>
</dbReference>
<dbReference type="InterPro" id="IPR006118">
    <property type="entry name" value="Recombinase_CS"/>
</dbReference>
<dbReference type="CDD" id="cd03768">
    <property type="entry name" value="SR_ResInv"/>
    <property type="match status" value="1"/>
</dbReference>
<dbReference type="PROSITE" id="PS00397">
    <property type="entry name" value="RECOMBINASES_1"/>
    <property type="match status" value="1"/>
</dbReference>
<gene>
    <name evidence="9" type="ORF">P24_17618</name>
</gene>
<evidence type="ECO:0000313" key="10">
    <source>
        <dbReference type="Proteomes" id="UP000006746"/>
    </source>
</evidence>
<dbReference type="InterPro" id="IPR050639">
    <property type="entry name" value="SSR_resolvase"/>
</dbReference>
<keyword evidence="4" id="KW-0238">DNA-binding</keyword>
<dbReference type="Proteomes" id="UP000006746">
    <property type="component" value="Unassembled WGS sequence"/>
</dbReference>
<feature type="domain" description="Resolvase/invertase-type recombinase catalytic" evidence="8">
    <location>
        <begin position="16"/>
        <end position="150"/>
    </location>
</feature>
<proteinExistence type="inferred from homology"/>
<dbReference type="eggNOG" id="COG1961">
    <property type="taxonomic scope" value="Bacteria"/>
</dbReference>
<dbReference type="RefSeq" id="WP_008946124.1">
    <property type="nucleotide sequence ID" value="NZ_AMRL01000036.1"/>
</dbReference>